<dbReference type="Proteomes" id="UP000679749">
    <property type="component" value="Unassembled WGS sequence"/>
</dbReference>
<feature type="domain" description="PAS" evidence="1">
    <location>
        <begin position="274"/>
        <end position="344"/>
    </location>
</feature>
<dbReference type="SMART" id="SM00091">
    <property type="entry name" value="PAS"/>
    <property type="match status" value="3"/>
</dbReference>
<dbReference type="PANTHER" id="PTHR44757:SF2">
    <property type="entry name" value="BIOFILM ARCHITECTURE MAINTENANCE PROTEIN MBAA"/>
    <property type="match status" value="1"/>
</dbReference>
<dbReference type="InterPro" id="IPR052155">
    <property type="entry name" value="Biofilm_reg_signaling"/>
</dbReference>
<dbReference type="InterPro" id="IPR000700">
    <property type="entry name" value="PAS-assoc_C"/>
</dbReference>
<dbReference type="CDD" id="cd00130">
    <property type="entry name" value="PAS"/>
    <property type="match status" value="3"/>
</dbReference>
<evidence type="ECO:0000259" key="1">
    <source>
        <dbReference type="PROSITE" id="PS50112"/>
    </source>
</evidence>
<feature type="domain" description="PAS" evidence="1">
    <location>
        <begin position="23"/>
        <end position="66"/>
    </location>
</feature>
<dbReference type="Gene3D" id="3.30.450.20">
    <property type="entry name" value="PAS domain"/>
    <property type="match status" value="3"/>
</dbReference>
<dbReference type="NCBIfam" id="TIGR00229">
    <property type="entry name" value="sensory_box"/>
    <property type="match status" value="3"/>
</dbReference>
<keyword evidence="4" id="KW-1185">Reference proteome</keyword>
<dbReference type="Pfam" id="PF13426">
    <property type="entry name" value="PAS_9"/>
    <property type="match status" value="1"/>
</dbReference>
<feature type="domain" description="PAS" evidence="1">
    <location>
        <begin position="147"/>
        <end position="202"/>
    </location>
</feature>
<dbReference type="PANTHER" id="PTHR44757">
    <property type="entry name" value="DIGUANYLATE CYCLASE DGCP"/>
    <property type="match status" value="1"/>
</dbReference>
<dbReference type="InterPro" id="IPR001610">
    <property type="entry name" value="PAC"/>
</dbReference>
<dbReference type="SUPFAM" id="SSF55785">
    <property type="entry name" value="PYP-like sensor domain (PAS domain)"/>
    <property type="match status" value="3"/>
</dbReference>
<evidence type="ECO:0000313" key="3">
    <source>
        <dbReference type="EMBL" id="MBS4211233.1"/>
    </source>
</evidence>
<dbReference type="InterPro" id="IPR035965">
    <property type="entry name" value="PAS-like_dom_sf"/>
</dbReference>
<feature type="domain" description="PAC" evidence="2">
    <location>
        <begin position="220"/>
        <end position="273"/>
    </location>
</feature>
<dbReference type="InterPro" id="IPR013655">
    <property type="entry name" value="PAS_fold_3"/>
</dbReference>
<dbReference type="EMBL" id="JAGYPF010000001">
    <property type="protein sequence ID" value="MBS4211233.1"/>
    <property type="molecule type" value="Genomic_DNA"/>
</dbReference>
<evidence type="ECO:0000259" key="2">
    <source>
        <dbReference type="PROSITE" id="PS50113"/>
    </source>
</evidence>
<dbReference type="PROSITE" id="PS50112">
    <property type="entry name" value="PAS"/>
    <property type="match status" value="3"/>
</dbReference>
<protein>
    <submittedName>
        <fullName evidence="3">PAS domain S-box protein</fullName>
    </submittedName>
</protein>
<dbReference type="AlphaFoldDB" id="A0A942U2C4"/>
<dbReference type="PROSITE" id="PS50113">
    <property type="entry name" value="PAC"/>
    <property type="match status" value="1"/>
</dbReference>
<accession>A0A942U2C4</accession>
<comment type="caution">
    <text evidence="3">The sequence shown here is derived from an EMBL/GenBank/DDBJ whole genome shotgun (WGS) entry which is preliminary data.</text>
</comment>
<gene>
    <name evidence="3" type="ORF">KHA99_02045</name>
</gene>
<reference evidence="3" key="1">
    <citation type="submission" date="2021-05" db="EMBL/GenBank/DDBJ databases">
        <title>Novel Bacillus species.</title>
        <authorList>
            <person name="Liu G."/>
        </authorList>
    </citation>
    <scope>NUCLEOTIDE SEQUENCE</scope>
    <source>
        <strain evidence="3">FJAT-49825</strain>
    </source>
</reference>
<dbReference type="RefSeq" id="WP_213115767.1">
    <property type="nucleotide sequence ID" value="NZ_JAGYPF010000001.1"/>
</dbReference>
<organism evidence="3 4">
    <name type="scientific">Neobacillus rhizophilus</name>
    <dbReference type="NCBI Taxonomy" id="2833579"/>
    <lineage>
        <taxon>Bacteria</taxon>
        <taxon>Bacillati</taxon>
        <taxon>Bacillota</taxon>
        <taxon>Bacilli</taxon>
        <taxon>Bacillales</taxon>
        <taxon>Bacillaceae</taxon>
        <taxon>Neobacillus</taxon>
    </lineage>
</organism>
<name>A0A942U2C4_9BACI</name>
<evidence type="ECO:0000313" key="4">
    <source>
        <dbReference type="Proteomes" id="UP000679749"/>
    </source>
</evidence>
<dbReference type="InterPro" id="IPR013767">
    <property type="entry name" value="PAS_fold"/>
</dbReference>
<proteinExistence type="predicted"/>
<dbReference type="Pfam" id="PF00989">
    <property type="entry name" value="PAS"/>
    <property type="match status" value="1"/>
</dbReference>
<sequence>MNSPVENIKNEKNQLLKKYIVERFADYELLFERSQNAILLLDTAGNMVRVNQTFEKLCEYTAEEVLTMKLQTFFPLDSLDNVFHHFHKTSLGQLENFDCQLNNKSGAILDVNITNIPISVDNQIVGVMAVLKDITLLKQKKAEVRKIEEFHRVLTENVLDTIVCTNLLGKIIYIYPSCETISGYKAEELIGTTLTFIVHEEDWEKANADRKLSYLGAGSIRGKYRIRRKDGTLVWVEALSKPIIDPDTQTIVEVVSVIREITERIKTEEELWSRKKAFRELVEHSPDAVLIVRDKEIIFVNETGIDLLGANNAEEVLSKNLLYFIHPDYHQEVKDLIQAVFNGETVDFRDYKVIRGNGAVFDAEIKGIPTFFNNHYAQHVIIR</sequence>
<dbReference type="Pfam" id="PF08447">
    <property type="entry name" value="PAS_3"/>
    <property type="match status" value="1"/>
</dbReference>
<dbReference type="SMART" id="SM00086">
    <property type="entry name" value="PAC"/>
    <property type="match status" value="2"/>
</dbReference>
<dbReference type="GO" id="GO:0006355">
    <property type="term" value="P:regulation of DNA-templated transcription"/>
    <property type="evidence" value="ECO:0007669"/>
    <property type="project" value="InterPro"/>
</dbReference>
<dbReference type="InterPro" id="IPR000014">
    <property type="entry name" value="PAS"/>
</dbReference>